<feature type="coiled-coil region" evidence="1">
    <location>
        <begin position="147"/>
        <end position="174"/>
    </location>
</feature>
<sequence length="327" mass="37828">MRERRSDNFATGKGSEEKTVLGKSLERQLAMQEVGLWLLDQIIIEMRQETEVAVTSEDSKNNERLCGQGNFSKSEEGEVFATYKSIREKRKKIIFILRELKDEVIGLREIMDHQQQQHRDRKIDDDSQHWVEGIVGVKAFMKLIESFNIHFNNKRALEEEEEEEEQEKEEDLGTIIKKLGSLGLIRLREPEGRENDDLKLKDNEEEGEENNSENESSIIDHFDKFKSERSNGKSQKGSSDFKGSNPSKTNNSNMTSSRTGERNINDENQIRQLTMKKRNEHLDEGNSKELDDDGSNCEDADERSNGVRSGISEILYNRWLEGLKRNI</sequence>
<keyword evidence="1" id="KW-0175">Coiled coil</keyword>
<protein>
    <submittedName>
        <fullName evidence="3">Expressed protein</fullName>
    </submittedName>
</protein>
<feature type="compositionally biased region" description="Acidic residues" evidence="2">
    <location>
        <begin position="203"/>
        <end position="212"/>
    </location>
</feature>
<dbReference type="EMBL" id="CALTRL010000661">
    <property type="protein sequence ID" value="CAH7669162.1"/>
    <property type="molecule type" value="Genomic_DNA"/>
</dbReference>
<dbReference type="Proteomes" id="UP001153365">
    <property type="component" value="Unassembled WGS sequence"/>
</dbReference>
<evidence type="ECO:0000256" key="1">
    <source>
        <dbReference type="SAM" id="Coils"/>
    </source>
</evidence>
<name>A0AAV0AL48_PHAPC</name>
<reference evidence="3" key="1">
    <citation type="submission" date="2022-06" db="EMBL/GenBank/DDBJ databases">
        <authorList>
            <consortium name="SYNGENTA / RWTH Aachen University"/>
        </authorList>
    </citation>
    <scope>NUCLEOTIDE SEQUENCE</scope>
</reference>
<dbReference type="AlphaFoldDB" id="A0AAV0AL48"/>
<keyword evidence="4" id="KW-1185">Reference proteome</keyword>
<comment type="caution">
    <text evidence="3">The sequence shown here is derived from an EMBL/GenBank/DDBJ whole genome shotgun (WGS) entry which is preliminary data.</text>
</comment>
<feature type="region of interest" description="Disordered" evidence="2">
    <location>
        <begin position="195"/>
        <end position="309"/>
    </location>
</feature>
<feature type="compositionally biased region" description="Basic and acidic residues" evidence="2">
    <location>
        <begin position="259"/>
        <end position="269"/>
    </location>
</feature>
<feature type="compositionally biased region" description="Basic and acidic residues" evidence="2">
    <location>
        <begin position="280"/>
        <end position="289"/>
    </location>
</feature>
<feature type="compositionally biased region" description="Polar residues" evidence="2">
    <location>
        <begin position="232"/>
        <end position="258"/>
    </location>
</feature>
<proteinExistence type="predicted"/>
<accession>A0AAV0AL48</accession>
<evidence type="ECO:0000256" key="2">
    <source>
        <dbReference type="SAM" id="MobiDB-lite"/>
    </source>
</evidence>
<feature type="compositionally biased region" description="Basic and acidic residues" evidence="2">
    <location>
        <begin position="218"/>
        <end position="231"/>
    </location>
</feature>
<organism evidence="3 4">
    <name type="scientific">Phakopsora pachyrhizi</name>
    <name type="common">Asian soybean rust disease fungus</name>
    <dbReference type="NCBI Taxonomy" id="170000"/>
    <lineage>
        <taxon>Eukaryota</taxon>
        <taxon>Fungi</taxon>
        <taxon>Dikarya</taxon>
        <taxon>Basidiomycota</taxon>
        <taxon>Pucciniomycotina</taxon>
        <taxon>Pucciniomycetes</taxon>
        <taxon>Pucciniales</taxon>
        <taxon>Phakopsoraceae</taxon>
        <taxon>Phakopsora</taxon>
    </lineage>
</organism>
<evidence type="ECO:0000313" key="4">
    <source>
        <dbReference type="Proteomes" id="UP001153365"/>
    </source>
</evidence>
<gene>
    <name evidence="3" type="ORF">PPACK8108_LOCUS3730</name>
</gene>
<evidence type="ECO:0000313" key="3">
    <source>
        <dbReference type="EMBL" id="CAH7669162.1"/>
    </source>
</evidence>
<feature type="compositionally biased region" description="Acidic residues" evidence="2">
    <location>
        <begin position="290"/>
        <end position="301"/>
    </location>
</feature>